<evidence type="ECO:0000256" key="3">
    <source>
        <dbReference type="PROSITE-ProRule" id="PRU00339"/>
    </source>
</evidence>
<keyword evidence="5" id="KW-1133">Transmembrane helix</keyword>
<dbReference type="Gene3D" id="1.25.40.10">
    <property type="entry name" value="Tetratricopeptide repeat domain"/>
    <property type="match status" value="1"/>
</dbReference>
<evidence type="ECO:0000256" key="5">
    <source>
        <dbReference type="SAM" id="Phobius"/>
    </source>
</evidence>
<keyword evidence="5" id="KW-0812">Transmembrane</keyword>
<dbReference type="OrthoDB" id="1936594at2759"/>
<dbReference type="InterPro" id="IPR019734">
    <property type="entry name" value="TPR_rpt"/>
</dbReference>
<accession>A0A6A6F2D4</accession>
<keyword evidence="7" id="KW-1185">Reference proteome</keyword>
<evidence type="ECO:0000256" key="2">
    <source>
        <dbReference type="ARBA" id="ARBA00022803"/>
    </source>
</evidence>
<keyword evidence="2 3" id="KW-0802">TPR repeat</keyword>
<sequence>MADALVRYFRSTLPDEVARQIGDSIEKLKNGDYEGILRSPEAKLLFGHEQNEKFQSVQLKDFDTWNDFIFQRLGIILADRSRAELQVIVFFVVGYAALLAFVQSNVTGPPLAFDVGELLLPSEVASDKHHRHTLRQKLLADFTVDGIAAYKLTPNIELLCLADAIFTNPAVLKNINAARWAKLRSAFFHQRLLSELSSTVQEVIYDDLGLLDDELAAANDAALHVEFLLERASIHIHHGLDKFAREDLEKAKTENQFQFALVGMLGKRTKYQQKDVSQLVVLAKSFEDGERIDESSTSAANTATETKPENLDLNDDTLLESISFTKDKPSEVSLTEMQNLEALPSVLQSLDPGDQPKLQPLDSTILLLVASSITNTSPQNGLTREETLPYATRVLDGGSSNWQVYTQALLVRSRIEGYKSRTIERGLLQLQALVDQVIAETTPEHSSSKEDSEKPAATSTFLPKAKESESAPVTERVRYIFQLATPTRWELEAELASRWVQLGGLRSALEIYERLEMWAEAALCWAATEREDKAKRIVRRQLFHATDGGPEKSEIEVGEDEEWLGPARNPAPLDAPRLYCILGDIDQSIDMYEKAWEVSNQRYARAQRSIGRHFMAAKDMVRAAEAYSKSLRVNQLNQQSWFALGCALLELAQFKRAVEAFSRCVQLDDTDAEAWSNLAAALLRTDEDDSDAPLTAPEKRQQVRLDALKALRRAAALKHESHRIWENVLIVAASLRPPSYQDMLTAQRQIIQLRGPTDGEKCIDVQILSSLVNHIMSSNESGYDPSVPGLTRMTVKFIDEQIVPLITGSAELWHLVAKLALWRDKPSTALDAEEKAWRAATNQPGWETSGQEAQWNAVVEATVRLCDSYESLGPKERTEGMAAGSGEVVMKEWKFKARSALRGIMGRGKDSWEGTEGWDRLKDVMAQLKG</sequence>
<reference evidence="6" key="1">
    <citation type="journal article" date="2020" name="Stud. Mycol.">
        <title>101 Dothideomycetes genomes: a test case for predicting lifestyles and emergence of pathogens.</title>
        <authorList>
            <person name="Haridas S."/>
            <person name="Albert R."/>
            <person name="Binder M."/>
            <person name="Bloem J."/>
            <person name="Labutti K."/>
            <person name="Salamov A."/>
            <person name="Andreopoulos B."/>
            <person name="Baker S."/>
            <person name="Barry K."/>
            <person name="Bills G."/>
            <person name="Bluhm B."/>
            <person name="Cannon C."/>
            <person name="Castanera R."/>
            <person name="Culley D."/>
            <person name="Daum C."/>
            <person name="Ezra D."/>
            <person name="Gonzalez J."/>
            <person name="Henrissat B."/>
            <person name="Kuo A."/>
            <person name="Liang C."/>
            <person name="Lipzen A."/>
            <person name="Lutzoni F."/>
            <person name="Magnuson J."/>
            <person name="Mondo S."/>
            <person name="Nolan M."/>
            <person name="Ohm R."/>
            <person name="Pangilinan J."/>
            <person name="Park H.-J."/>
            <person name="Ramirez L."/>
            <person name="Alfaro M."/>
            <person name="Sun H."/>
            <person name="Tritt A."/>
            <person name="Yoshinaga Y."/>
            <person name="Zwiers L.-H."/>
            <person name="Turgeon B."/>
            <person name="Goodwin S."/>
            <person name="Spatafora J."/>
            <person name="Crous P."/>
            <person name="Grigoriev I."/>
        </authorList>
    </citation>
    <scope>NUCLEOTIDE SEQUENCE</scope>
    <source>
        <strain evidence="6">SCOH1-5</strain>
    </source>
</reference>
<dbReference type="Pfam" id="PF13181">
    <property type="entry name" value="TPR_8"/>
    <property type="match status" value="1"/>
</dbReference>
<name>A0A6A6F2D4_9PEZI</name>
<dbReference type="InterPro" id="IPR011990">
    <property type="entry name" value="TPR-like_helical_dom_sf"/>
</dbReference>
<dbReference type="SUPFAM" id="SSF48452">
    <property type="entry name" value="TPR-like"/>
    <property type="match status" value="1"/>
</dbReference>
<evidence type="ECO:0000313" key="7">
    <source>
        <dbReference type="Proteomes" id="UP000799539"/>
    </source>
</evidence>
<feature type="region of interest" description="Disordered" evidence="4">
    <location>
        <begin position="441"/>
        <end position="467"/>
    </location>
</feature>
<keyword evidence="5" id="KW-0472">Membrane</keyword>
<evidence type="ECO:0000313" key="6">
    <source>
        <dbReference type="EMBL" id="KAF2207613.1"/>
    </source>
</evidence>
<keyword evidence="1" id="KW-0677">Repeat</keyword>
<dbReference type="InterPro" id="IPR044244">
    <property type="entry name" value="TTC27/Emw1"/>
</dbReference>
<evidence type="ECO:0000256" key="1">
    <source>
        <dbReference type="ARBA" id="ARBA00022737"/>
    </source>
</evidence>
<feature type="transmembrane region" description="Helical" evidence="5">
    <location>
        <begin position="85"/>
        <end position="102"/>
    </location>
</feature>
<dbReference type="PANTHER" id="PTHR16193">
    <property type="entry name" value="TETRATRICOPEPTIDE REPEAT PROTEIN 27"/>
    <property type="match status" value="1"/>
</dbReference>
<dbReference type="SMART" id="SM00028">
    <property type="entry name" value="TPR"/>
    <property type="match status" value="3"/>
</dbReference>
<feature type="compositionally biased region" description="Basic and acidic residues" evidence="4">
    <location>
        <begin position="442"/>
        <end position="454"/>
    </location>
</feature>
<dbReference type="AlphaFoldDB" id="A0A6A6F2D4"/>
<evidence type="ECO:0000256" key="4">
    <source>
        <dbReference type="SAM" id="MobiDB-lite"/>
    </source>
</evidence>
<dbReference type="PANTHER" id="PTHR16193:SF0">
    <property type="entry name" value="TETRATRICOPEPTIDE REPEAT PROTEIN 27"/>
    <property type="match status" value="1"/>
</dbReference>
<organism evidence="6 7">
    <name type="scientific">Cercospora zeae-maydis SCOH1-5</name>
    <dbReference type="NCBI Taxonomy" id="717836"/>
    <lineage>
        <taxon>Eukaryota</taxon>
        <taxon>Fungi</taxon>
        <taxon>Dikarya</taxon>
        <taxon>Ascomycota</taxon>
        <taxon>Pezizomycotina</taxon>
        <taxon>Dothideomycetes</taxon>
        <taxon>Dothideomycetidae</taxon>
        <taxon>Mycosphaerellales</taxon>
        <taxon>Mycosphaerellaceae</taxon>
        <taxon>Cercospora</taxon>
    </lineage>
</organism>
<dbReference type="PROSITE" id="PS50005">
    <property type="entry name" value="TPR"/>
    <property type="match status" value="1"/>
</dbReference>
<dbReference type="EMBL" id="ML992702">
    <property type="protein sequence ID" value="KAF2207613.1"/>
    <property type="molecule type" value="Genomic_DNA"/>
</dbReference>
<feature type="repeat" description="TPR" evidence="3">
    <location>
        <begin position="638"/>
        <end position="671"/>
    </location>
</feature>
<gene>
    <name evidence="6" type="ORF">CERZMDRAFT_50796</name>
</gene>
<dbReference type="Proteomes" id="UP000799539">
    <property type="component" value="Unassembled WGS sequence"/>
</dbReference>
<proteinExistence type="predicted"/>
<protein>
    <submittedName>
        <fullName evidence="6">Uncharacterized protein</fullName>
    </submittedName>
</protein>